<dbReference type="Proteomes" id="UP000713964">
    <property type="component" value="Unassembled WGS sequence"/>
</dbReference>
<evidence type="ECO:0000313" key="1">
    <source>
        <dbReference type="EMBL" id="MBF1659609.1"/>
    </source>
</evidence>
<dbReference type="EMBL" id="JABZXL010000020">
    <property type="protein sequence ID" value="MBF1659609.1"/>
    <property type="molecule type" value="Genomic_DNA"/>
</dbReference>
<proteinExistence type="predicted"/>
<reference evidence="1" key="1">
    <citation type="submission" date="2020-04" db="EMBL/GenBank/DDBJ databases">
        <title>Deep metagenomics examines the oral microbiome during advanced dental caries in children, revealing novel taxa and co-occurrences with host molecules.</title>
        <authorList>
            <person name="Baker J.L."/>
            <person name="Morton J.T."/>
            <person name="Dinis M."/>
            <person name="Alvarez R."/>
            <person name="Tran N.C."/>
            <person name="Knight R."/>
            <person name="Edlund A."/>
        </authorList>
    </citation>
    <scope>NUCLEOTIDE SEQUENCE</scope>
    <source>
        <strain evidence="1">JCVI_29_bin.11</strain>
    </source>
</reference>
<dbReference type="AlphaFoldDB" id="A0A930PRL6"/>
<gene>
    <name evidence="1" type="ORF">HXO58_07220</name>
</gene>
<protein>
    <submittedName>
        <fullName evidence="1">Uncharacterized protein</fullName>
    </submittedName>
</protein>
<organism evidence="1 2">
    <name type="scientific">Rothia mucilaginosa</name>
    <dbReference type="NCBI Taxonomy" id="43675"/>
    <lineage>
        <taxon>Bacteria</taxon>
        <taxon>Bacillati</taxon>
        <taxon>Actinomycetota</taxon>
        <taxon>Actinomycetes</taxon>
        <taxon>Micrococcales</taxon>
        <taxon>Micrococcaceae</taxon>
        <taxon>Rothia</taxon>
    </lineage>
</organism>
<comment type="caution">
    <text evidence="1">The sequence shown here is derived from an EMBL/GenBank/DDBJ whole genome shotgun (WGS) entry which is preliminary data.</text>
</comment>
<evidence type="ECO:0000313" key="2">
    <source>
        <dbReference type="Proteomes" id="UP000713964"/>
    </source>
</evidence>
<accession>A0A930PRL6</accession>
<name>A0A930PRL6_9MICC</name>
<sequence>MNYPTLTPLQAAQQRQYATQALLDNTYRGDGTPTSVPHGTILIDNTGDAWQSDHQLGWRRPGVDASWTLLRKHLAPYTIAYVPKP</sequence>